<dbReference type="InterPro" id="IPR036322">
    <property type="entry name" value="WD40_repeat_dom_sf"/>
</dbReference>
<dbReference type="SMART" id="SM00320">
    <property type="entry name" value="WD40"/>
    <property type="match status" value="5"/>
</dbReference>
<dbReference type="InterPro" id="IPR054471">
    <property type="entry name" value="GPIID_WHD"/>
</dbReference>
<dbReference type="Gene3D" id="2.130.10.10">
    <property type="entry name" value="YVTN repeat-like/Quinoprotein amine dehydrogenase"/>
    <property type="match status" value="2"/>
</dbReference>
<gene>
    <name evidence="5" type="ORF">B0I35DRAFT_383123</name>
</gene>
<evidence type="ECO:0000313" key="5">
    <source>
        <dbReference type="EMBL" id="KAH7304039.1"/>
    </source>
</evidence>
<comment type="caution">
    <text evidence="5">The sequence shown here is derived from an EMBL/GenBank/DDBJ whole genome shotgun (WGS) entry which is preliminary data.</text>
</comment>
<dbReference type="Gene3D" id="3.40.50.1820">
    <property type="entry name" value="alpha/beta hydrolase"/>
    <property type="match status" value="1"/>
</dbReference>
<dbReference type="InterPro" id="IPR056884">
    <property type="entry name" value="NPHP3-like_N"/>
</dbReference>
<dbReference type="EMBL" id="JAGPNK010000026">
    <property type="protein sequence ID" value="KAH7304039.1"/>
    <property type="molecule type" value="Genomic_DNA"/>
</dbReference>
<feature type="compositionally biased region" description="Low complexity" evidence="2">
    <location>
        <begin position="36"/>
        <end position="49"/>
    </location>
</feature>
<feature type="domain" description="GPI inositol-deacylase winged helix" evidence="3">
    <location>
        <begin position="641"/>
        <end position="716"/>
    </location>
</feature>
<accession>A0A8K0WJB0</accession>
<evidence type="ECO:0000259" key="4">
    <source>
        <dbReference type="Pfam" id="PF24883"/>
    </source>
</evidence>
<feature type="region of interest" description="Disordered" evidence="2">
    <location>
        <begin position="1"/>
        <end position="63"/>
    </location>
</feature>
<dbReference type="Gene3D" id="3.40.50.300">
    <property type="entry name" value="P-loop containing nucleotide triphosphate hydrolases"/>
    <property type="match status" value="1"/>
</dbReference>
<feature type="domain" description="Nephrocystin 3-like N-terminal" evidence="4">
    <location>
        <begin position="369"/>
        <end position="532"/>
    </location>
</feature>
<dbReference type="Proteomes" id="UP000813444">
    <property type="component" value="Unassembled WGS sequence"/>
</dbReference>
<name>A0A8K0WJB0_9HYPO</name>
<organism evidence="5 6">
    <name type="scientific">Stachybotrys elegans</name>
    <dbReference type="NCBI Taxonomy" id="80388"/>
    <lineage>
        <taxon>Eukaryota</taxon>
        <taxon>Fungi</taxon>
        <taxon>Dikarya</taxon>
        <taxon>Ascomycota</taxon>
        <taxon>Pezizomycotina</taxon>
        <taxon>Sordariomycetes</taxon>
        <taxon>Hypocreomycetidae</taxon>
        <taxon>Hypocreales</taxon>
        <taxon>Stachybotryaceae</taxon>
        <taxon>Stachybotrys</taxon>
    </lineage>
</organism>
<dbReference type="InterPro" id="IPR015943">
    <property type="entry name" value="WD40/YVTN_repeat-like_dom_sf"/>
</dbReference>
<dbReference type="InterPro" id="IPR029058">
    <property type="entry name" value="AB_hydrolase_fold"/>
</dbReference>
<dbReference type="SUPFAM" id="SSF53474">
    <property type="entry name" value="alpha/beta-Hydrolases"/>
    <property type="match status" value="1"/>
</dbReference>
<proteinExistence type="predicted"/>
<sequence length="1591" mass="178109">MRPVLPSRHRYSRSSDDDSFDPSRTPSPHRAQGFISSRLLRSRTGSSSTAGNESLAKPDSEVHAKGPLGLTTVYQPADQQAAIAQIVFVHGLGGDSERTWSKNDVFWPRDLLPIERPFERTAIHSFGYASNFKKSSILDMQDFSNALLQSMLHSPVIQGSKSPIILIAHSMGGLVIKKTYISAKKTLAFAGLAERIKAMFFIATPHSGSTLAPILDKIFRLSSGLKPYLEDIKSNSEAIQAINAEFPWLSTDLLVYSFFETSRISLGGLREVIVVPKEEAVLNYPHEKTQLLYGDHRSICKYESIEDPNFITLWQALAAALGDLSTNRDADDMPLERDYATNESLCQLLDIWEPPDDELLRVTTDRLRGTCRWLLEDKDYSQWCANTSTQAFWLRGPPGSGKSYIAGSVIEQLQEAGERCCYYFFNHSDKTKSSLENFFLSMTWQMAINCPIVGHRILEICQRDPDIARSGDYRTFQRKFWEQGIFQLALDDEIFWVIDAFDECEAGHDLARFMVRVQEKSRGRIKIFVTTRNAHDEYHISSAHVRSRDIMLLDTQTDIASYLDAYKHEIPGSSAKERETLRNQILEKSNGCFLWAILVLQRLGKTVGAQARLRALEELPPGMDQLYSRIVQSMSQNDMEICMTILTWTVCAVRPLTTEELKSVIEETAMDKIDDIELIISKHCHDLVFIDKASRVRMRHASTRKYFLRQDINSDFEQNLTIQETEAHKLLAMTCLTYLNGPEMKAKMKRKMVASSQQRSAFANYACTALPYHIVKSQALDSDITSSLASFLQSNILTWIEHLANQGDLETVLQFANVLKSFLRRKSRVHLLLGNDVVVIDSWADDLIRVVSKFGRQILSHPESILTIIPPFCPPESSIFTQFARSSGTIVSVAGLSTRDWDDCLCTAVLSDPKPTASGIIPRERLHSLASLDNQFCIGTSTGRICIFNERTCIEESTIDHGQPVLFMEQAASKPLLASAGRKTVRIWNSDTWEQQWEYSGKHNCLAMAFVDDDKLLLVVLSNNTLMAVNLIDRVVEETCWTDMLEEPHRSFYHNSSPQFVSFNTDSGLLAIAYRSRKLLVYNYERESYQIFDHQEGLDEGITQASAVSIYSLEFSRLPDTSLLAVSYSSSDLVLFDTEAGTINLSVPKSHYSHLVSSPDGRTLAAATRDGTIELFDFETLHKLYRIRSDGGAVSVMRFAASNTRLLVIRAGGHDCRVWSPATLFRRNVDSNSVRSPSLGSGSQDGVYDEPEPAINPITAIAPDTNGGFFLLGKGDYSVSACDTKTGLPLAVLFSHTDTVRILHSQSRGALQLIFSIDASGILMAHKVVKKSPAWNIELLYTYRGPLGRLKQLLCRQDLSRILLGYSGQTVVLDAIKGTVVADTLPMELPSESNEISWWARHPTDPTLLLHISTFGIDVHSWSDLGTVQSKKFEATTISSQQLRLHSTTSLFTGPNAAVLVTFIHPPYGPRGPFSNFCYGIPSISSSEAEVSPLPISNLLCDAVDVVLGTYRERMVFLHSDGWICSIKAAEFRQGSHAATILYHFSPPAEWLLASKLLIRMTITGDIMFVVKGEVAVVRRGLERFAETRRA</sequence>
<dbReference type="SUPFAM" id="SSF52540">
    <property type="entry name" value="P-loop containing nucleoside triphosphate hydrolases"/>
    <property type="match status" value="1"/>
</dbReference>
<dbReference type="InterPro" id="IPR001680">
    <property type="entry name" value="WD40_rpt"/>
</dbReference>
<evidence type="ECO:0000256" key="1">
    <source>
        <dbReference type="ARBA" id="ARBA00022737"/>
    </source>
</evidence>
<dbReference type="OrthoDB" id="194358at2759"/>
<protein>
    <recommendedName>
        <fullName evidence="7">GPI inositol-deacylase</fullName>
    </recommendedName>
</protein>
<dbReference type="Pfam" id="PF22939">
    <property type="entry name" value="WHD_GPIID"/>
    <property type="match status" value="1"/>
</dbReference>
<evidence type="ECO:0000256" key="2">
    <source>
        <dbReference type="SAM" id="MobiDB-lite"/>
    </source>
</evidence>
<keyword evidence="6" id="KW-1185">Reference proteome</keyword>
<evidence type="ECO:0000313" key="6">
    <source>
        <dbReference type="Proteomes" id="UP000813444"/>
    </source>
</evidence>
<evidence type="ECO:0000259" key="3">
    <source>
        <dbReference type="Pfam" id="PF22939"/>
    </source>
</evidence>
<dbReference type="Pfam" id="PF24883">
    <property type="entry name" value="NPHP3_N"/>
    <property type="match status" value="1"/>
</dbReference>
<dbReference type="PANTHER" id="PTHR10039:SF16">
    <property type="entry name" value="GPI INOSITOL-DEACYLASE"/>
    <property type="match status" value="1"/>
</dbReference>
<dbReference type="PANTHER" id="PTHR10039">
    <property type="entry name" value="AMELOGENIN"/>
    <property type="match status" value="1"/>
</dbReference>
<reference evidence="5" key="1">
    <citation type="journal article" date="2021" name="Nat. Commun.">
        <title>Genetic determinants of endophytism in the Arabidopsis root mycobiome.</title>
        <authorList>
            <person name="Mesny F."/>
            <person name="Miyauchi S."/>
            <person name="Thiergart T."/>
            <person name="Pickel B."/>
            <person name="Atanasova L."/>
            <person name="Karlsson M."/>
            <person name="Huettel B."/>
            <person name="Barry K.W."/>
            <person name="Haridas S."/>
            <person name="Chen C."/>
            <person name="Bauer D."/>
            <person name="Andreopoulos W."/>
            <person name="Pangilinan J."/>
            <person name="LaButti K."/>
            <person name="Riley R."/>
            <person name="Lipzen A."/>
            <person name="Clum A."/>
            <person name="Drula E."/>
            <person name="Henrissat B."/>
            <person name="Kohler A."/>
            <person name="Grigoriev I.V."/>
            <person name="Martin F.M."/>
            <person name="Hacquard S."/>
        </authorList>
    </citation>
    <scope>NUCLEOTIDE SEQUENCE</scope>
    <source>
        <strain evidence="5">MPI-CAGE-CH-0235</strain>
    </source>
</reference>
<dbReference type="InterPro" id="IPR027417">
    <property type="entry name" value="P-loop_NTPase"/>
</dbReference>
<evidence type="ECO:0008006" key="7">
    <source>
        <dbReference type="Google" id="ProtNLM"/>
    </source>
</evidence>
<keyword evidence="1" id="KW-0677">Repeat</keyword>
<dbReference type="SUPFAM" id="SSF50978">
    <property type="entry name" value="WD40 repeat-like"/>
    <property type="match status" value="2"/>
</dbReference>